<feature type="compositionally biased region" description="Basic and acidic residues" evidence="1">
    <location>
        <begin position="150"/>
        <end position="183"/>
    </location>
</feature>
<proteinExistence type="predicted"/>
<gene>
    <name evidence="2" type="ORF">CSSPTR1EN2_LOCUS23579</name>
</gene>
<protein>
    <submittedName>
        <fullName evidence="2">Uncharacterized protein</fullName>
    </submittedName>
</protein>
<keyword evidence="3" id="KW-1185">Reference proteome</keyword>
<accession>A0ABP0V6D8</accession>
<sequence length="208" mass="22294">MEEARGDQLRVRVCGNCDRKGGGGGGFVGSTTMGIAIGFVAAVGLGVMGKWVTKMTQKPKKDPEVEVLEAVVRGDVARNPSRLVVQMLDLDPELLNKRKDIITKEAANENNNNEGFCLDAEIIGLSSLIVNHDGGATTNGYPKKNLAVKKSSDVQKARETTTDVDNEKKPTKDDVVARTEKAAADTQPQALVNGFRLDEIQGMQVAEA</sequence>
<reference evidence="2" key="1">
    <citation type="submission" date="2024-02" db="EMBL/GenBank/DDBJ databases">
        <authorList>
            <consortium name="ELIXIR-Norway"/>
            <consortium name="Elixir Norway"/>
        </authorList>
    </citation>
    <scope>NUCLEOTIDE SEQUENCE</scope>
</reference>
<evidence type="ECO:0000256" key="1">
    <source>
        <dbReference type="SAM" id="MobiDB-lite"/>
    </source>
</evidence>
<evidence type="ECO:0000313" key="2">
    <source>
        <dbReference type="EMBL" id="CAK9237190.1"/>
    </source>
</evidence>
<organism evidence="2 3">
    <name type="scientific">Sphagnum troendelagicum</name>
    <dbReference type="NCBI Taxonomy" id="128251"/>
    <lineage>
        <taxon>Eukaryota</taxon>
        <taxon>Viridiplantae</taxon>
        <taxon>Streptophyta</taxon>
        <taxon>Embryophyta</taxon>
        <taxon>Bryophyta</taxon>
        <taxon>Sphagnophytina</taxon>
        <taxon>Sphagnopsida</taxon>
        <taxon>Sphagnales</taxon>
        <taxon>Sphagnaceae</taxon>
        <taxon>Sphagnum</taxon>
    </lineage>
</organism>
<feature type="region of interest" description="Disordered" evidence="1">
    <location>
        <begin position="148"/>
        <end position="184"/>
    </location>
</feature>
<name>A0ABP0V6D8_9BRYO</name>
<dbReference type="EMBL" id="OZ019901">
    <property type="protein sequence ID" value="CAK9237190.1"/>
    <property type="molecule type" value="Genomic_DNA"/>
</dbReference>
<dbReference type="Proteomes" id="UP001497512">
    <property type="component" value="Chromosome 9"/>
</dbReference>
<evidence type="ECO:0000313" key="3">
    <source>
        <dbReference type="Proteomes" id="UP001497512"/>
    </source>
</evidence>